<feature type="region of interest" description="Disordered" evidence="1">
    <location>
        <begin position="31"/>
        <end position="50"/>
    </location>
</feature>
<sequence>MLMTIYTCSLILKRQTNELMTLAQEPLVHSPWDNLETSSDESSSDDEHRDADWVDAKLRSVEGDGEAPVQGEIEPIAAPVMEAADINPQSGTPVTPCDTQRPLSDFLAVAENGQTSTLAQADLAVAIIAEEEPVRSQGILPMVIYDGISDEGCSSPLACTPLKMVGPPVSPQEMELLGDGIDPLSQPSSWVAWHMNMFRVRRTTSKGSRELRNLASSLQLVSWNVRGLNNPQKREVVKNLLREWRCDIVCLQETKLDALDLQLIRSLWGSQYVDWVALDATNTAGGIVLMWDTRVVEKIDAVVGQFSVSCYWHGLVNDFDWVLGDFNAIRIPSERLGCNRFNPSMHSFSDWIDSQNLIDLPLVGGCYTWSSGTTPPSMSRIDRALVSLDWEAHFSDVLLKLLARPISDHHPLLVVAWGMAGGKRSFKFENMWLKEEGFVDKVHNWWSSYEFYGTPSFVLACKLKALKEDLKKWNKDSFGDVHHRKNSCMRDILELDVKEGQEGLSSDEHHLREELKGEVTKLAHLAETSWHQKSRATWLKEGDNNTSFFHHMANSNRRRNYLESLEVDGSRFEDKEDIKMQVEQFYQSLYQESESWRPEADGLEFDSIDPVDRGLLERPFDREEVIQVLQNLEGNKAPGPDGFTMAFFQKCWRIVEVDVMAFFGEVYEYGKFERSLNATFISLIPKKINAVNIRDFRPISLIGCIYKLLAKVLANRLALVLDGNISESQNSFVGGRKILDSVLIANECVDSRLKSHIPGLICKLDIEKAYDHVNWDCLYTLMDKMGFGAKWISWMRACTSTVRFSVLVNGSPAGFFESSRGLRQGDPLSPLLFLLIMEVLSRMLRRSVERGFIRGFQVGRGDMTSVSVSHLLYADNTILFCDAHPTQLLYIRMVLTCFETVTGLKVNMTKNEMVPIGEVTDLGVLADLLYCHISSLPLQYLARWQKMYLSKGGRLTLLKSTLSSLPTYFLSLFPIPISVAKRIERLQRNFLWGGMGEEHKIHLVAWDRICSPKQQGGLGVRKLIPFNLALLGKWLWRFGLEESHLWRRVVAAKYGVDRGGWTSNSPRGTHGCSLWRHIRMGWPVFSTHIRFEVGLGTRVSLWHDSWCSDHPLNELFPGLFGCSLNQEDSVGSILVSQGDDQPREWNVTFGWDFNDWEIDQVVDFFSLLHSHIPRGVEGDKLAWRPERVKAPPRVAFFMWTVAWGRILTCDNLKKKGIVMVGWCCMCRNVDETVDHLLLHCQFARQLWTFVFKCVGISWVLPSQVSEFLFGWWNWFGKRSSGVWNLIPSCLMWTIWRERNKRTFEDQETPVAKIIEVFFGSLYDWSRVWGYTSSPSVGDFLASLMFDSTDLH</sequence>
<dbReference type="PANTHER" id="PTHR33116:SF78">
    <property type="entry name" value="OS12G0587133 PROTEIN"/>
    <property type="match status" value="1"/>
</dbReference>
<dbReference type="InterPro" id="IPR026960">
    <property type="entry name" value="RVT-Znf"/>
</dbReference>
<dbReference type="InterPro" id="IPR005135">
    <property type="entry name" value="Endo/exonuclease/phosphatase"/>
</dbReference>
<dbReference type="EMBL" id="OIVN01002348">
    <property type="protein sequence ID" value="SPD02898.1"/>
    <property type="molecule type" value="Genomic_DNA"/>
</dbReference>
<dbReference type="Pfam" id="PF03372">
    <property type="entry name" value="Exo_endo_phos"/>
    <property type="match status" value="1"/>
</dbReference>
<dbReference type="InterPro" id="IPR043502">
    <property type="entry name" value="DNA/RNA_pol_sf"/>
</dbReference>
<accession>A0A2N9GTU2</accession>
<dbReference type="InterPro" id="IPR036691">
    <property type="entry name" value="Endo/exonu/phosph_ase_sf"/>
</dbReference>
<evidence type="ECO:0000313" key="3">
    <source>
        <dbReference type="EMBL" id="SPD02898.1"/>
    </source>
</evidence>
<dbReference type="CDD" id="cd01650">
    <property type="entry name" value="RT_nLTR_like"/>
    <property type="match status" value="1"/>
</dbReference>
<proteinExistence type="predicted"/>
<dbReference type="Pfam" id="PF00078">
    <property type="entry name" value="RVT_1"/>
    <property type="match status" value="1"/>
</dbReference>
<gene>
    <name evidence="3" type="ORF">FSB_LOCUS30780</name>
</gene>
<dbReference type="PANTHER" id="PTHR33116">
    <property type="entry name" value="REVERSE TRANSCRIPTASE ZINC-BINDING DOMAIN-CONTAINING PROTEIN-RELATED-RELATED"/>
    <property type="match status" value="1"/>
</dbReference>
<organism evidence="3">
    <name type="scientific">Fagus sylvatica</name>
    <name type="common">Beechnut</name>
    <dbReference type="NCBI Taxonomy" id="28930"/>
    <lineage>
        <taxon>Eukaryota</taxon>
        <taxon>Viridiplantae</taxon>
        <taxon>Streptophyta</taxon>
        <taxon>Embryophyta</taxon>
        <taxon>Tracheophyta</taxon>
        <taxon>Spermatophyta</taxon>
        <taxon>Magnoliopsida</taxon>
        <taxon>eudicotyledons</taxon>
        <taxon>Gunneridae</taxon>
        <taxon>Pentapetalae</taxon>
        <taxon>rosids</taxon>
        <taxon>fabids</taxon>
        <taxon>Fagales</taxon>
        <taxon>Fagaceae</taxon>
        <taxon>Fagus</taxon>
    </lineage>
</organism>
<evidence type="ECO:0000259" key="2">
    <source>
        <dbReference type="PROSITE" id="PS50878"/>
    </source>
</evidence>
<dbReference type="GO" id="GO:0003824">
    <property type="term" value="F:catalytic activity"/>
    <property type="evidence" value="ECO:0007669"/>
    <property type="project" value="InterPro"/>
</dbReference>
<dbReference type="SUPFAM" id="SSF56672">
    <property type="entry name" value="DNA/RNA polymerases"/>
    <property type="match status" value="1"/>
</dbReference>
<protein>
    <recommendedName>
        <fullName evidence="2">Reverse transcriptase domain-containing protein</fullName>
    </recommendedName>
</protein>
<dbReference type="Pfam" id="PF13966">
    <property type="entry name" value="zf-RVT"/>
    <property type="match status" value="1"/>
</dbReference>
<dbReference type="PROSITE" id="PS50878">
    <property type="entry name" value="RT_POL"/>
    <property type="match status" value="1"/>
</dbReference>
<dbReference type="Gene3D" id="3.60.10.10">
    <property type="entry name" value="Endonuclease/exonuclease/phosphatase"/>
    <property type="match status" value="2"/>
</dbReference>
<dbReference type="SUPFAM" id="SSF56219">
    <property type="entry name" value="DNase I-like"/>
    <property type="match status" value="1"/>
</dbReference>
<reference evidence="3" key="1">
    <citation type="submission" date="2018-02" db="EMBL/GenBank/DDBJ databases">
        <authorList>
            <person name="Cohen D.B."/>
            <person name="Kent A.D."/>
        </authorList>
    </citation>
    <scope>NUCLEOTIDE SEQUENCE</scope>
</reference>
<name>A0A2N9GTU2_FAGSY</name>
<feature type="domain" description="Reverse transcriptase" evidence="2">
    <location>
        <begin position="665"/>
        <end position="949"/>
    </location>
</feature>
<evidence type="ECO:0000256" key="1">
    <source>
        <dbReference type="SAM" id="MobiDB-lite"/>
    </source>
</evidence>
<dbReference type="InterPro" id="IPR000477">
    <property type="entry name" value="RT_dom"/>
</dbReference>